<accession>A0A016SEU7</accession>
<feature type="compositionally biased region" description="Basic and acidic residues" evidence="1">
    <location>
        <begin position="14"/>
        <end position="25"/>
    </location>
</feature>
<proteinExistence type="predicted"/>
<dbReference type="EMBL" id="JARK01001577">
    <property type="protein sequence ID" value="EYB88824.1"/>
    <property type="molecule type" value="Genomic_DNA"/>
</dbReference>
<evidence type="ECO:0000256" key="1">
    <source>
        <dbReference type="SAM" id="MobiDB-lite"/>
    </source>
</evidence>
<feature type="compositionally biased region" description="Basic and acidic residues" evidence="1">
    <location>
        <begin position="61"/>
        <end position="71"/>
    </location>
</feature>
<keyword evidence="3" id="KW-1185">Reference proteome</keyword>
<organism evidence="2 3">
    <name type="scientific">Ancylostoma ceylanicum</name>
    <dbReference type="NCBI Taxonomy" id="53326"/>
    <lineage>
        <taxon>Eukaryota</taxon>
        <taxon>Metazoa</taxon>
        <taxon>Ecdysozoa</taxon>
        <taxon>Nematoda</taxon>
        <taxon>Chromadorea</taxon>
        <taxon>Rhabditida</taxon>
        <taxon>Rhabditina</taxon>
        <taxon>Rhabditomorpha</taxon>
        <taxon>Strongyloidea</taxon>
        <taxon>Ancylostomatidae</taxon>
        <taxon>Ancylostomatinae</taxon>
        <taxon>Ancylostoma</taxon>
    </lineage>
</organism>
<evidence type="ECO:0000313" key="3">
    <source>
        <dbReference type="Proteomes" id="UP000024635"/>
    </source>
</evidence>
<sequence>MDWKGTLSELLKTPTEREPKETAKARDEFDLLDDPEVAQMLNVPLIEDTVPEQVPEPPPALKEDTRRGSSV</sequence>
<dbReference type="Proteomes" id="UP000024635">
    <property type="component" value="Unassembled WGS sequence"/>
</dbReference>
<reference evidence="3" key="1">
    <citation type="journal article" date="2015" name="Nat. Genet.">
        <title>The genome and transcriptome of the zoonotic hookworm Ancylostoma ceylanicum identify infection-specific gene families.</title>
        <authorList>
            <person name="Schwarz E.M."/>
            <person name="Hu Y."/>
            <person name="Antoshechkin I."/>
            <person name="Miller M.M."/>
            <person name="Sternberg P.W."/>
            <person name="Aroian R.V."/>
        </authorList>
    </citation>
    <scope>NUCLEOTIDE SEQUENCE</scope>
    <source>
        <strain evidence="3">HY135</strain>
    </source>
</reference>
<protein>
    <submittedName>
        <fullName evidence="2">Uncharacterized protein</fullName>
    </submittedName>
</protein>
<comment type="caution">
    <text evidence="2">The sequence shown here is derived from an EMBL/GenBank/DDBJ whole genome shotgun (WGS) entry which is preliminary data.</text>
</comment>
<dbReference type="AlphaFoldDB" id="A0A016SEU7"/>
<feature type="region of interest" description="Disordered" evidence="1">
    <location>
        <begin position="1"/>
        <end position="25"/>
    </location>
</feature>
<name>A0A016SEU7_9BILA</name>
<feature type="region of interest" description="Disordered" evidence="1">
    <location>
        <begin position="46"/>
        <end position="71"/>
    </location>
</feature>
<gene>
    <name evidence="2" type="primary">Acey_s0241.g3391</name>
    <name evidence="2" type="ORF">Y032_0241g3391</name>
</gene>
<evidence type="ECO:0000313" key="2">
    <source>
        <dbReference type="EMBL" id="EYB88824.1"/>
    </source>
</evidence>